<keyword evidence="2 4" id="KW-0479">Metal-binding</keyword>
<dbReference type="GO" id="GO:0046872">
    <property type="term" value="F:metal ion binding"/>
    <property type="evidence" value="ECO:0007669"/>
    <property type="project" value="UniProtKB-KW"/>
</dbReference>
<dbReference type="PANTHER" id="PTHR40394">
    <property type="entry name" value="LIPOPROTEIN-RELATED"/>
    <property type="match status" value="1"/>
</dbReference>
<keyword evidence="1 4" id="KW-0349">Heme</keyword>
<evidence type="ECO:0000259" key="5">
    <source>
        <dbReference type="PROSITE" id="PS51007"/>
    </source>
</evidence>
<feature type="domain" description="Cytochrome c" evidence="5">
    <location>
        <begin position="103"/>
        <end position="188"/>
    </location>
</feature>
<evidence type="ECO:0000313" key="7">
    <source>
        <dbReference type="Proteomes" id="UP000648239"/>
    </source>
</evidence>
<sequence>MSRLGWLNLLLALLLLGLVAAHGAIPSDPTRRNLQYFPNMVNSLAHEAQAAPPVLDPDRNIDLRPPEGAVARGHLPLGYEATPEEATRAGLELSLPDMEDDADSDERGAFVYTTFCATCHGPGGEGDGPVTRKGVPPPPSLLLEHSRDLPDGQMFHIITFGQGNMAAYGPQVGRADRWEAVRHIRRLQEAGSTP</sequence>
<dbReference type="GO" id="GO:0009055">
    <property type="term" value="F:electron transfer activity"/>
    <property type="evidence" value="ECO:0007669"/>
    <property type="project" value="InterPro"/>
</dbReference>
<evidence type="ECO:0000256" key="4">
    <source>
        <dbReference type="PROSITE-ProRule" id="PRU00433"/>
    </source>
</evidence>
<dbReference type="PROSITE" id="PS51007">
    <property type="entry name" value="CYTC"/>
    <property type="match status" value="1"/>
</dbReference>
<comment type="caution">
    <text evidence="6">The sequence shown here is derived from an EMBL/GenBank/DDBJ whole genome shotgun (WGS) entry which is preliminary data.</text>
</comment>
<dbReference type="InterPro" id="IPR036909">
    <property type="entry name" value="Cyt_c-like_dom_sf"/>
</dbReference>
<protein>
    <submittedName>
        <fullName evidence="6">Cytochrome c</fullName>
    </submittedName>
</protein>
<dbReference type="Proteomes" id="UP000648239">
    <property type="component" value="Unassembled WGS sequence"/>
</dbReference>
<keyword evidence="3 4" id="KW-0408">Iron</keyword>
<proteinExistence type="predicted"/>
<evidence type="ECO:0000256" key="3">
    <source>
        <dbReference type="ARBA" id="ARBA00023004"/>
    </source>
</evidence>
<dbReference type="PANTHER" id="PTHR40394:SF2">
    <property type="entry name" value="QUINOL:CYTOCHROME C OXIDOREDUCTASE MEMBRANE PROTEIN"/>
    <property type="match status" value="1"/>
</dbReference>
<dbReference type="Pfam" id="PF13442">
    <property type="entry name" value="Cytochrome_CBB3"/>
    <property type="match status" value="1"/>
</dbReference>
<dbReference type="Gene3D" id="1.10.760.10">
    <property type="entry name" value="Cytochrome c-like domain"/>
    <property type="match status" value="1"/>
</dbReference>
<gene>
    <name evidence="6" type="ORF">IFK94_14780</name>
</gene>
<dbReference type="EMBL" id="JACXWD010000081">
    <property type="protein sequence ID" value="MBD3869383.1"/>
    <property type="molecule type" value="Genomic_DNA"/>
</dbReference>
<dbReference type="GO" id="GO:0020037">
    <property type="term" value="F:heme binding"/>
    <property type="evidence" value="ECO:0007669"/>
    <property type="project" value="InterPro"/>
</dbReference>
<evidence type="ECO:0000256" key="2">
    <source>
        <dbReference type="ARBA" id="ARBA00022723"/>
    </source>
</evidence>
<dbReference type="AlphaFoldDB" id="A0A8J6Y2Q1"/>
<dbReference type="SUPFAM" id="SSF46626">
    <property type="entry name" value="Cytochrome c"/>
    <property type="match status" value="1"/>
</dbReference>
<accession>A0A8J6Y2Q1</accession>
<dbReference type="InterPro" id="IPR009056">
    <property type="entry name" value="Cyt_c-like_dom"/>
</dbReference>
<name>A0A8J6Y2Q1_9BACT</name>
<evidence type="ECO:0000313" key="6">
    <source>
        <dbReference type="EMBL" id="MBD3869383.1"/>
    </source>
</evidence>
<reference evidence="6 7" key="1">
    <citation type="submission" date="2020-08" db="EMBL/GenBank/DDBJ databases">
        <title>Acidobacteriota in marine sediments use diverse sulfur dissimilation pathways.</title>
        <authorList>
            <person name="Wasmund K."/>
        </authorList>
    </citation>
    <scope>NUCLEOTIDE SEQUENCE [LARGE SCALE GENOMIC DNA]</scope>
    <source>
        <strain evidence="6">MAG AM4</strain>
    </source>
</reference>
<organism evidence="6 7">
    <name type="scientific">Candidatus Polarisedimenticola svalbardensis</name>
    <dbReference type="NCBI Taxonomy" id="2886004"/>
    <lineage>
        <taxon>Bacteria</taxon>
        <taxon>Pseudomonadati</taxon>
        <taxon>Acidobacteriota</taxon>
        <taxon>Candidatus Polarisedimenticolia</taxon>
        <taxon>Candidatus Polarisedimenticolales</taxon>
        <taxon>Candidatus Polarisedimenticolaceae</taxon>
        <taxon>Candidatus Polarisedimenticola</taxon>
    </lineage>
</organism>
<evidence type="ECO:0000256" key="1">
    <source>
        <dbReference type="ARBA" id="ARBA00022617"/>
    </source>
</evidence>